<feature type="domain" description="Pseudouridine synthase RsuA/RluA-like" evidence="2">
    <location>
        <begin position="486"/>
        <end position="641"/>
    </location>
</feature>
<dbReference type="Proteomes" id="UP000015354">
    <property type="component" value="Unassembled WGS sequence"/>
</dbReference>
<organism evidence="3 4">
    <name type="scientific">Strigomonas culicis</name>
    <dbReference type="NCBI Taxonomy" id="28005"/>
    <lineage>
        <taxon>Eukaryota</taxon>
        <taxon>Discoba</taxon>
        <taxon>Euglenozoa</taxon>
        <taxon>Kinetoplastea</taxon>
        <taxon>Metakinetoplastina</taxon>
        <taxon>Trypanosomatida</taxon>
        <taxon>Trypanosomatidae</taxon>
        <taxon>Strigomonadinae</taxon>
        <taxon>Strigomonas</taxon>
    </lineage>
</organism>
<dbReference type="InterPro" id="IPR050188">
    <property type="entry name" value="RluA_PseudoU_synthase"/>
</dbReference>
<name>S9VIE0_9TRYP</name>
<dbReference type="GO" id="GO:0003723">
    <property type="term" value="F:RNA binding"/>
    <property type="evidence" value="ECO:0007669"/>
    <property type="project" value="InterPro"/>
</dbReference>
<dbReference type="PANTHER" id="PTHR21600">
    <property type="entry name" value="MITOCHONDRIAL RNA PSEUDOURIDINE SYNTHASE"/>
    <property type="match status" value="1"/>
</dbReference>
<comment type="caution">
    <text evidence="3">The sequence shown here is derived from an EMBL/GenBank/DDBJ whole genome shotgun (WGS) entry which is preliminary data.</text>
</comment>
<dbReference type="AlphaFoldDB" id="S9VIE0"/>
<protein>
    <recommendedName>
        <fullName evidence="2">Pseudouridine synthase RsuA/RluA-like domain-containing protein</fullName>
    </recommendedName>
</protein>
<sequence>MFFARNIVRPQSRKALKLLEKGRTPHVLDDCVHPTGLVDQEGAVGCTPLVHPVHLNHFLHNCTFDERVQSMEHVVRILKGEVQPRQKAATTLYIKGSTAAAATELQRRQIRLIQKMHGGILSERVDSTNTFVQSLLQKSKEGIAPGEAEVAVYRGLVEALCSKDRGAAVALAMDPSLPSLGSACCAALVRLVDLNLETACTAFLETFMDKDRTVPLGDTCATALAERLSQQNKTDMLRLLLKYPVDPSVLLLPDRTLFLSWCERHFGNSPHPAERAAAVRQFVRETYLQPRQRTIDALNRWCLTDVGREWFQFCLAPVTVTRRDDGSTPADSVLEAWHQTCERIAMLDARKNLVEHRLLHQYTFFLSQGYISATDESFPYFLDECGESHSSAERPAQICFTVRPPADDRDSLLAALRRLAPRCAYWCALLDHVEDHVSCTVCPWGDVRVAVTLPPAHECCAVARAALSQAEASEPSPFPVLLEDAHVVVCAKPAGVATSRHALSCTQLGRPTCDLISTQLAKTGGELRRRVFRQGQVHRLDTGTSGSIVMAKTDAAADSLRHQMGTSARLTFIPKLYRALCVVVENDLTNVPLKGEIKDHGDARVRTQYRVVQFFSSSRIALVECRIQQGKKHQIRRHLASIGLPLCGDVDHGGAACCQSLFRRVALHALAVSFIHPDTGLKTTVLSPVPSDFRDALATLRQQEPGSEGKRSSLMMASGKRV</sequence>
<gene>
    <name evidence="3" type="ORF">STCU_07974</name>
</gene>
<evidence type="ECO:0000313" key="3">
    <source>
        <dbReference type="EMBL" id="EPY22985.1"/>
    </source>
</evidence>
<dbReference type="InterPro" id="IPR006145">
    <property type="entry name" value="PsdUridine_synth_RsuA/RluA"/>
</dbReference>
<dbReference type="Gene3D" id="3.30.2350.10">
    <property type="entry name" value="Pseudouridine synthase"/>
    <property type="match status" value="1"/>
</dbReference>
<dbReference type="Pfam" id="PF00849">
    <property type="entry name" value="PseudoU_synth_2"/>
    <property type="match status" value="1"/>
</dbReference>
<dbReference type="InterPro" id="IPR020103">
    <property type="entry name" value="PsdUridine_synth_cat_dom_sf"/>
</dbReference>
<proteinExistence type="predicted"/>
<reference evidence="3 4" key="1">
    <citation type="journal article" date="2013" name="PLoS ONE">
        <title>Predicting the Proteins of Angomonas deanei, Strigomonas culicis and Their Respective Endosymbionts Reveals New Aspects of the Trypanosomatidae Family.</title>
        <authorList>
            <person name="Motta M.C."/>
            <person name="Martins A.C."/>
            <person name="de Souza S.S."/>
            <person name="Catta-Preta C.M."/>
            <person name="Silva R."/>
            <person name="Klein C.C."/>
            <person name="de Almeida L.G."/>
            <person name="de Lima Cunha O."/>
            <person name="Ciapina L.P."/>
            <person name="Brocchi M."/>
            <person name="Colabardini A.C."/>
            <person name="de Araujo Lima B."/>
            <person name="Machado C.R."/>
            <person name="de Almeida Soares C.M."/>
            <person name="Probst C.M."/>
            <person name="de Menezes C.B."/>
            <person name="Thompson C.E."/>
            <person name="Bartholomeu D.C."/>
            <person name="Gradia D.F."/>
            <person name="Pavoni D.P."/>
            <person name="Grisard E.C."/>
            <person name="Fantinatti-Garboggini F."/>
            <person name="Marchini F.K."/>
            <person name="Rodrigues-Luiz G.F."/>
            <person name="Wagner G."/>
            <person name="Goldman G.H."/>
            <person name="Fietto J.L."/>
            <person name="Elias M.C."/>
            <person name="Goldman M.H."/>
            <person name="Sagot M.F."/>
            <person name="Pereira M."/>
            <person name="Stoco P.H."/>
            <person name="de Mendonca-Neto R.P."/>
            <person name="Teixeira S.M."/>
            <person name="Maciel T.E."/>
            <person name="de Oliveira Mendes T.A."/>
            <person name="Urmenyi T.P."/>
            <person name="de Souza W."/>
            <person name="Schenkman S."/>
            <person name="de Vasconcelos A.T."/>
        </authorList>
    </citation>
    <scope>NUCLEOTIDE SEQUENCE [LARGE SCALE GENOMIC DNA]</scope>
</reference>
<dbReference type="SUPFAM" id="SSF55120">
    <property type="entry name" value="Pseudouridine synthase"/>
    <property type="match status" value="1"/>
</dbReference>
<feature type="region of interest" description="Disordered" evidence="1">
    <location>
        <begin position="702"/>
        <end position="722"/>
    </location>
</feature>
<dbReference type="EMBL" id="ATMH01007974">
    <property type="protein sequence ID" value="EPY22985.1"/>
    <property type="molecule type" value="Genomic_DNA"/>
</dbReference>
<keyword evidence="4" id="KW-1185">Reference proteome</keyword>
<dbReference type="GO" id="GO:0009982">
    <property type="term" value="F:pseudouridine synthase activity"/>
    <property type="evidence" value="ECO:0007669"/>
    <property type="project" value="InterPro"/>
</dbReference>
<dbReference type="PANTHER" id="PTHR21600:SF90">
    <property type="entry name" value="PSEUDOURIDINE SYNTHASE RSUA_RLUA-LIKE DOMAIN-CONTAINING PROTEIN"/>
    <property type="match status" value="1"/>
</dbReference>
<dbReference type="CDD" id="cd02869">
    <property type="entry name" value="PseudoU_synth_RluA_like"/>
    <property type="match status" value="1"/>
</dbReference>
<evidence type="ECO:0000313" key="4">
    <source>
        <dbReference type="Proteomes" id="UP000015354"/>
    </source>
</evidence>
<evidence type="ECO:0000259" key="2">
    <source>
        <dbReference type="Pfam" id="PF00849"/>
    </source>
</evidence>
<dbReference type="GO" id="GO:0000455">
    <property type="term" value="P:enzyme-directed rRNA pseudouridine synthesis"/>
    <property type="evidence" value="ECO:0007669"/>
    <property type="project" value="TreeGrafter"/>
</dbReference>
<evidence type="ECO:0000256" key="1">
    <source>
        <dbReference type="SAM" id="MobiDB-lite"/>
    </source>
</evidence>
<accession>S9VIE0</accession>
<dbReference type="OrthoDB" id="418349at2759"/>